<feature type="transmembrane region" description="Helical" evidence="8">
    <location>
        <begin position="20"/>
        <end position="45"/>
    </location>
</feature>
<keyword evidence="5 8" id="KW-1133">Transmembrane helix</keyword>
<keyword evidence="6 8" id="KW-0472">Membrane</keyword>
<evidence type="ECO:0000256" key="6">
    <source>
        <dbReference type="ARBA" id="ARBA00023136"/>
    </source>
</evidence>
<dbReference type="Pfam" id="PF00005">
    <property type="entry name" value="ABC_tran"/>
    <property type="match status" value="1"/>
</dbReference>
<evidence type="ECO:0000313" key="11">
    <source>
        <dbReference type="EMBL" id="MCE8025112.1"/>
    </source>
</evidence>
<accession>A0ABS9ATW4</accession>
<evidence type="ECO:0000313" key="12">
    <source>
        <dbReference type="Proteomes" id="UP001320272"/>
    </source>
</evidence>
<comment type="caution">
    <text evidence="11">The sequence shown here is derived from an EMBL/GenBank/DDBJ whole genome shotgun (WGS) entry which is preliminary data.</text>
</comment>
<dbReference type="SMART" id="SM00382">
    <property type="entry name" value="AAA"/>
    <property type="match status" value="1"/>
</dbReference>
<feature type="domain" description="ABC transporter" evidence="9">
    <location>
        <begin position="333"/>
        <end position="568"/>
    </location>
</feature>
<dbReference type="InterPro" id="IPR027417">
    <property type="entry name" value="P-loop_NTPase"/>
</dbReference>
<dbReference type="Gene3D" id="1.20.1560.10">
    <property type="entry name" value="ABC transporter type 1, transmembrane domain"/>
    <property type="match status" value="1"/>
</dbReference>
<feature type="transmembrane region" description="Helical" evidence="8">
    <location>
        <begin position="155"/>
        <end position="172"/>
    </location>
</feature>
<dbReference type="EMBL" id="JABFTV010000006">
    <property type="protein sequence ID" value="MCE8025112.1"/>
    <property type="molecule type" value="Genomic_DNA"/>
</dbReference>
<gene>
    <name evidence="11" type="ORF">HOP59_13335</name>
</gene>
<dbReference type="InterPro" id="IPR003593">
    <property type="entry name" value="AAA+_ATPase"/>
</dbReference>
<name>A0ABS9ATW4_9GAMM</name>
<protein>
    <submittedName>
        <fullName evidence="11">Type I secretion system permease/ATPase</fullName>
    </submittedName>
</protein>
<keyword evidence="4" id="KW-0067">ATP-binding</keyword>
<dbReference type="InterPro" id="IPR036640">
    <property type="entry name" value="ABC1_TM_sf"/>
</dbReference>
<dbReference type="InterPro" id="IPR003439">
    <property type="entry name" value="ABC_transporter-like_ATP-bd"/>
</dbReference>
<evidence type="ECO:0000256" key="5">
    <source>
        <dbReference type="ARBA" id="ARBA00022989"/>
    </source>
</evidence>
<keyword evidence="3" id="KW-0547">Nucleotide-binding</keyword>
<evidence type="ECO:0000256" key="2">
    <source>
        <dbReference type="ARBA" id="ARBA00022692"/>
    </source>
</evidence>
<evidence type="ECO:0000256" key="8">
    <source>
        <dbReference type="SAM" id="Phobius"/>
    </source>
</evidence>
<dbReference type="InterPro" id="IPR010128">
    <property type="entry name" value="ATPase_T1SS_PrtD-like"/>
</dbReference>
<organism evidence="11 12">
    <name type="scientific">Billgrantia aerodenitrificans</name>
    <dbReference type="NCBI Taxonomy" id="2733483"/>
    <lineage>
        <taxon>Bacteria</taxon>
        <taxon>Pseudomonadati</taxon>
        <taxon>Pseudomonadota</taxon>
        <taxon>Gammaproteobacteria</taxon>
        <taxon>Oceanospirillales</taxon>
        <taxon>Halomonadaceae</taxon>
        <taxon>Billgrantia</taxon>
    </lineage>
</organism>
<dbReference type="PROSITE" id="PS50893">
    <property type="entry name" value="ABC_TRANSPORTER_2"/>
    <property type="match status" value="1"/>
</dbReference>
<dbReference type="InterPro" id="IPR011527">
    <property type="entry name" value="ABC1_TM_dom"/>
</dbReference>
<dbReference type="SUPFAM" id="SSF90123">
    <property type="entry name" value="ABC transporter transmembrane region"/>
    <property type="match status" value="1"/>
</dbReference>
<dbReference type="NCBIfam" id="TIGR01842">
    <property type="entry name" value="type_I_sec_PrtD"/>
    <property type="match status" value="1"/>
</dbReference>
<evidence type="ECO:0000256" key="7">
    <source>
        <dbReference type="SAM" id="MobiDB-lite"/>
    </source>
</evidence>
<dbReference type="Gene3D" id="3.40.50.300">
    <property type="entry name" value="P-loop containing nucleotide triphosphate hydrolases"/>
    <property type="match status" value="1"/>
</dbReference>
<evidence type="ECO:0000259" key="10">
    <source>
        <dbReference type="PROSITE" id="PS50929"/>
    </source>
</evidence>
<dbReference type="PANTHER" id="PTHR24221">
    <property type="entry name" value="ATP-BINDING CASSETTE SUB-FAMILY B"/>
    <property type="match status" value="1"/>
</dbReference>
<feature type="region of interest" description="Disordered" evidence="7">
    <location>
        <begin position="561"/>
        <end position="588"/>
    </location>
</feature>
<keyword evidence="12" id="KW-1185">Reference proteome</keyword>
<dbReference type="PROSITE" id="PS50929">
    <property type="entry name" value="ABC_TM1F"/>
    <property type="match status" value="1"/>
</dbReference>
<dbReference type="Pfam" id="PF00664">
    <property type="entry name" value="ABC_membrane"/>
    <property type="match status" value="1"/>
</dbReference>
<evidence type="ECO:0000259" key="9">
    <source>
        <dbReference type="PROSITE" id="PS50893"/>
    </source>
</evidence>
<feature type="domain" description="ABC transmembrane type-1" evidence="10">
    <location>
        <begin position="22"/>
        <end position="291"/>
    </location>
</feature>
<dbReference type="RefSeq" id="WP_234254256.1">
    <property type="nucleotide sequence ID" value="NZ_JABFTV010000006.1"/>
</dbReference>
<dbReference type="Proteomes" id="UP001320272">
    <property type="component" value="Unassembled WGS sequence"/>
</dbReference>
<dbReference type="PANTHER" id="PTHR24221:SF248">
    <property type="entry name" value="ABC TRANSPORTER TRANSMEMBRANE REGION"/>
    <property type="match status" value="1"/>
</dbReference>
<proteinExistence type="predicted"/>
<evidence type="ECO:0000256" key="4">
    <source>
        <dbReference type="ARBA" id="ARBA00022840"/>
    </source>
</evidence>
<evidence type="ECO:0000256" key="3">
    <source>
        <dbReference type="ARBA" id="ARBA00022741"/>
    </source>
</evidence>
<reference evidence="11 12" key="1">
    <citation type="journal article" date="2021" name="Front. Microbiol.">
        <title>Aerobic Denitrification and Heterotrophic Sulfur Oxidation in the Genus Halomonas Revealed by Six Novel Species Characterizations and Genome-Based Analysis.</title>
        <authorList>
            <person name="Wang L."/>
            <person name="Shao Z."/>
        </authorList>
    </citation>
    <scope>NUCLEOTIDE SEQUENCE [LARGE SCALE GENOMIC DNA]</scope>
    <source>
        <strain evidence="11 12">MCCC 1A11058</strain>
    </source>
</reference>
<dbReference type="SUPFAM" id="SSF52540">
    <property type="entry name" value="P-loop containing nucleoside triphosphate hydrolases"/>
    <property type="match status" value="1"/>
</dbReference>
<comment type="subcellular location">
    <subcellularLocation>
        <location evidence="1">Cell membrane</location>
        <topology evidence="1">Multi-pass membrane protein</topology>
    </subcellularLocation>
</comment>
<feature type="transmembrane region" description="Helical" evidence="8">
    <location>
        <begin position="131"/>
        <end position="149"/>
    </location>
</feature>
<sequence length="588" mass="64154">MAAETVDDLARALRQCRPTLMWVLGFSLFVNALMLVPALYMLQVYDRVITTGSRETLLLLTLVVLFLMAVMGFLDVVRSRLLVRIGNRLDARLGARLHQAVFARQLAGEGRTSVQPLDDLRTLRQFVSGNALFAFFDAPWVPLYLTLLFLFDPWLGVFASLAGLVLLGLTLTNEKLTRGLMQDAGERYREAREQVAESLNGAEVARSLGMLPTLRQRWLARHRAALVLQSRASDRASGLIQLARTLRLTFQSLILGLGALLVLEGRITPGVMIAASIVLARALAPIDGMIGGMIGGWRGLVSARDAYRRLATLLREMPAERQRLALPAPRGEVTVESATLLVPGSDRAVLDDIAFRVEPGEHVGIVGPSAAGKSSLARLLAGAQAPARGAIRLDGASFEQWDRAALGPFLGYLPQEIELFDGTVSDNIARFDEPCPERVVEAARKAGVHDMILRLPAGYETRLGRSGVVLSRGQRQRVALARALYGDPVLVVLDEPNANLDDTGERALMAALERLKRDGVTLFVITHRRSVLASVDTLLVLDEGHLRLQGAREEVLARLEASASRREASARPSSRPAPPRRTTHEAGT</sequence>
<feature type="transmembrane region" description="Helical" evidence="8">
    <location>
        <begin position="57"/>
        <end position="77"/>
    </location>
</feature>
<evidence type="ECO:0000256" key="1">
    <source>
        <dbReference type="ARBA" id="ARBA00004651"/>
    </source>
</evidence>
<keyword evidence="2 8" id="KW-0812">Transmembrane</keyword>
<dbReference type="InterPro" id="IPR039421">
    <property type="entry name" value="Type_1_exporter"/>
</dbReference>